<dbReference type="EMBL" id="FOQL01000003">
    <property type="protein sequence ID" value="SFI73689.1"/>
    <property type="molecule type" value="Genomic_DNA"/>
</dbReference>
<protein>
    <submittedName>
        <fullName evidence="6 7">Transcriptional regulator, LysR family</fullName>
    </submittedName>
</protein>
<dbReference type="AlphaFoldDB" id="A0A1I3KMH4"/>
<reference evidence="8" key="2">
    <citation type="submission" date="2016-10" db="EMBL/GenBank/DDBJ databases">
        <authorList>
            <person name="Varghese N."/>
            <person name="Submissions S."/>
        </authorList>
    </citation>
    <scope>NUCLEOTIDE SEQUENCE [LARGE SCALE GENOMIC DNA]</scope>
    <source>
        <strain evidence="8">LMG 24016</strain>
    </source>
</reference>
<keyword evidence="8" id="KW-1185">Reference proteome</keyword>
<evidence type="ECO:0000256" key="4">
    <source>
        <dbReference type="ARBA" id="ARBA00023163"/>
    </source>
</evidence>
<dbReference type="FunFam" id="1.10.10.10:FF:000001">
    <property type="entry name" value="LysR family transcriptional regulator"/>
    <property type="match status" value="1"/>
</dbReference>
<dbReference type="Pfam" id="PF00126">
    <property type="entry name" value="HTH_1"/>
    <property type="match status" value="1"/>
</dbReference>
<dbReference type="GO" id="GO:0043565">
    <property type="term" value="F:sequence-specific DNA binding"/>
    <property type="evidence" value="ECO:0007669"/>
    <property type="project" value="TreeGrafter"/>
</dbReference>
<evidence type="ECO:0000313" key="6">
    <source>
        <dbReference type="EMBL" id="SFI73689.1"/>
    </source>
</evidence>
<name>A0A1I3KMH4_9PSED</name>
<keyword evidence="4" id="KW-0804">Transcription</keyword>
<dbReference type="Pfam" id="PF03466">
    <property type="entry name" value="LysR_substrate"/>
    <property type="match status" value="1"/>
</dbReference>
<dbReference type="EMBL" id="FOQL01000007">
    <property type="protein sequence ID" value="SFJ25109.1"/>
    <property type="molecule type" value="Genomic_DNA"/>
</dbReference>
<dbReference type="PANTHER" id="PTHR30537">
    <property type="entry name" value="HTH-TYPE TRANSCRIPTIONAL REGULATOR"/>
    <property type="match status" value="1"/>
</dbReference>
<evidence type="ECO:0000256" key="3">
    <source>
        <dbReference type="ARBA" id="ARBA00023125"/>
    </source>
</evidence>
<dbReference type="GO" id="GO:0003700">
    <property type="term" value="F:DNA-binding transcription factor activity"/>
    <property type="evidence" value="ECO:0007669"/>
    <property type="project" value="InterPro"/>
</dbReference>
<dbReference type="InterPro" id="IPR000847">
    <property type="entry name" value="LysR_HTH_N"/>
</dbReference>
<dbReference type="OrthoDB" id="9786526at2"/>
<evidence type="ECO:0000256" key="1">
    <source>
        <dbReference type="ARBA" id="ARBA00009437"/>
    </source>
</evidence>
<dbReference type="RefSeq" id="WP_090243035.1">
    <property type="nucleotide sequence ID" value="NZ_CAXBNE010000267.1"/>
</dbReference>
<evidence type="ECO:0000259" key="5">
    <source>
        <dbReference type="PROSITE" id="PS50931"/>
    </source>
</evidence>
<sequence>MGLDDALIFTRVVECHSFTLAAQGLGMQKSTVSRRIALLEERLGVRLINRTTRKLRLTEVGQAYYERCRQIMLDFAEAEQAVMQLQQEPSGLLRITAPIEFGQLFLGRVLGDFMRLYPQINAEVELTSRHVDPVEEGIDIAILVGQPQDSTLIARKLFETRRRLYASPDYLALHGTPQATAELLGHRAIVLPNDSPRYWPLLGESIACQRALACNNITFAREAALAGAGIAGLPVMITALAVAEGRLIELLPEACLPEGELYAVYPSRRFQAMKVKTFLDFLMTSLPLSDGRLLEPAAASLLISPP</sequence>
<evidence type="ECO:0000313" key="7">
    <source>
        <dbReference type="EMBL" id="SFJ25109.1"/>
    </source>
</evidence>
<dbReference type="STRING" id="425504.SAMN05216206_2874"/>
<feature type="domain" description="HTH lysR-type" evidence="5">
    <location>
        <begin position="1"/>
        <end position="58"/>
    </location>
</feature>
<comment type="similarity">
    <text evidence="1">Belongs to the LysR transcriptional regulatory family.</text>
</comment>
<dbReference type="InterPro" id="IPR058163">
    <property type="entry name" value="LysR-type_TF_proteobact-type"/>
</dbReference>
<evidence type="ECO:0000256" key="2">
    <source>
        <dbReference type="ARBA" id="ARBA00023015"/>
    </source>
</evidence>
<keyword evidence="2" id="KW-0805">Transcription regulation</keyword>
<dbReference type="PANTHER" id="PTHR30537:SF68">
    <property type="entry name" value="TRANSCRIPTIONAL REGULATOR-RELATED"/>
    <property type="match status" value="1"/>
</dbReference>
<accession>A0A1I3KMH4</accession>
<dbReference type="SUPFAM" id="SSF46785">
    <property type="entry name" value="Winged helix' DNA-binding domain"/>
    <property type="match status" value="1"/>
</dbReference>
<dbReference type="Gene3D" id="3.40.190.290">
    <property type="match status" value="1"/>
</dbReference>
<dbReference type="Gene3D" id="1.10.10.10">
    <property type="entry name" value="Winged helix-like DNA-binding domain superfamily/Winged helix DNA-binding domain"/>
    <property type="match status" value="1"/>
</dbReference>
<dbReference type="SUPFAM" id="SSF53850">
    <property type="entry name" value="Periplasmic binding protein-like II"/>
    <property type="match status" value="1"/>
</dbReference>
<dbReference type="InterPro" id="IPR005119">
    <property type="entry name" value="LysR_subst-bd"/>
</dbReference>
<dbReference type="GO" id="GO:0006351">
    <property type="term" value="P:DNA-templated transcription"/>
    <property type="evidence" value="ECO:0007669"/>
    <property type="project" value="TreeGrafter"/>
</dbReference>
<evidence type="ECO:0000313" key="8">
    <source>
        <dbReference type="Proteomes" id="UP000243606"/>
    </source>
</evidence>
<gene>
    <name evidence="6" type="ORF">SAMN05216206_2874</name>
    <name evidence="7" type="ORF">SAMN05216206_3753</name>
</gene>
<dbReference type="InterPro" id="IPR036390">
    <property type="entry name" value="WH_DNA-bd_sf"/>
</dbReference>
<dbReference type="Proteomes" id="UP000243606">
    <property type="component" value="Unassembled WGS sequence"/>
</dbReference>
<reference evidence="6" key="1">
    <citation type="submission" date="2016-10" db="EMBL/GenBank/DDBJ databases">
        <authorList>
            <person name="de Groot N.N."/>
        </authorList>
    </citation>
    <scope>NUCLEOTIDE SEQUENCE [LARGE SCALE GENOMIC DNA]</scope>
    <source>
        <strain evidence="6">LMG 24016</strain>
    </source>
</reference>
<dbReference type="CDD" id="cd08422">
    <property type="entry name" value="PBP2_CrgA_like"/>
    <property type="match status" value="1"/>
</dbReference>
<proteinExistence type="inferred from homology"/>
<dbReference type="PROSITE" id="PS50931">
    <property type="entry name" value="HTH_LYSR"/>
    <property type="match status" value="1"/>
</dbReference>
<keyword evidence="3 7" id="KW-0238">DNA-binding</keyword>
<organism evidence="6 8">
    <name type="scientific">Pseudomonas guineae</name>
    <dbReference type="NCBI Taxonomy" id="425504"/>
    <lineage>
        <taxon>Bacteria</taxon>
        <taxon>Pseudomonadati</taxon>
        <taxon>Pseudomonadota</taxon>
        <taxon>Gammaproteobacteria</taxon>
        <taxon>Pseudomonadales</taxon>
        <taxon>Pseudomonadaceae</taxon>
        <taxon>Pseudomonas</taxon>
    </lineage>
</organism>
<dbReference type="InterPro" id="IPR036388">
    <property type="entry name" value="WH-like_DNA-bd_sf"/>
</dbReference>